<feature type="transmembrane region" description="Helical" evidence="1">
    <location>
        <begin position="12"/>
        <end position="34"/>
    </location>
</feature>
<keyword evidence="1" id="KW-1133">Transmembrane helix</keyword>
<protein>
    <submittedName>
        <fullName evidence="2">Uncharacterized protein</fullName>
    </submittedName>
</protein>
<keyword evidence="1" id="KW-0472">Membrane</keyword>
<feature type="transmembrane region" description="Helical" evidence="1">
    <location>
        <begin position="197"/>
        <end position="219"/>
    </location>
</feature>
<keyword evidence="3" id="KW-1185">Reference proteome</keyword>
<name>A0A0K1PSV1_9BACT</name>
<evidence type="ECO:0000256" key="1">
    <source>
        <dbReference type="SAM" id="Phobius"/>
    </source>
</evidence>
<keyword evidence="1" id="KW-0812">Transmembrane</keyword>
<gene>
    <name evidence="2" type="ORF">AKJ09_03284</name>
</gene>
<dbReference type="EMBL" id="CP012333">
    <property type="protein sequence ID" value="AKU96620.1"/>
    <property type="molecule type" value="Genomic_DNA"/>
</dbReference>
<feature type="transmembrane region" description="Helical" evidence="1">
    <location>
        <begin position="80"/>
        <end position="102"/>
    </location>
</feature>
<dbReference type="GO" id="GO:0005886">
    <property type="term" value="C:plasma membrane"/>
    <property type="evidence" value="ECO:0007669"/>
    <property type="project" value="UniProtKB-SubCell"/>
</dbReference>
<dbReference type="Pfam" id="PF12679">
    <property type="entry name" value="ABC2_membrane_2"/>
    <property type="match status" value="1"/>
</dbReference>
<evidence type="ECO:0000313" key="3">
    <source>
        <dbReference type="Proteomes" id="UP000064967"/>
    </source>
</evidence>
<sequence>MVLRELRKSFRTVKGILLFVFTVLGGGLFAYLLAQSDSIRKQRMAEKAISPEALLEVKKQALGLWFTNTATGEHVGNAPFLLMVVFAVSLWLVPGVVLLLGFDTVSGDLQHRTIRYWTVRSRRWSYVAGKFFGLWATCSIVALAMHVLIWIVVIARGEATFGETIGWGLRFWLASLPILSIWCAVSVLVSSLFKTPILALLLTGGTFFMWWLTYFVAWLGPHAHALDDAASANAASLTPPAPTFLMYTFPSFHDRLVLSPLFSDVALGLFITLGFAAACIAGTSFIVAKRDV</sequence>
<reference evidence="2 3" key="1">
    <citation type="submission" date="2015-08" db="EMBL/GenBank/DDBJ databases">
        <authorList>
            <person name="Babu N.S."/>
            <person name="Beckwith C.J."/>
            <person name="Beseler K.G."/>
            <person name="Brison A."/>
            <person name="Carone J.V."/>
            <person name="Caskin T.P."/>
            <person name="Diamond M."/>
            <person name="Durham M.E."/>
            <person name="Foxe J.M."/>
            <person name="Go M."/>
            <person name="Henderson B.A."/>
            <person name="Jones I.B."/>
            <person name="McGettigan J.A."/>
            <person name="Micheletti S.J."/>
            <person name="Nasrallah M.E."/>
            <person name="Ortiz D."/>
            <person name="Piller C.R."/>
            <person name="Privatt S.R."/>
            <person name="Schneider S.L."/>
            <person name="Sharp S."/>
            <person name="Smith T.C."/>
            <person name="Stanton J.D."/>
            <person name="Ullery H.E."/>
            <person name="Wilson R.J."/>
            <person name="Serrano M.G."/>
            <person name="Buck G."/>
            <person name="Lee V."/>
            <person name="Wang Y."/>
            <person name="Carvalho R."/>
            <person name="Voegtly L."/>
            <person name="Shi R."/>
            <person name="Duckworth R."/>
            <person name="Johnson A."/>
            <person name="Loviza R."/>
            <person name="Walstead R."/>
            <person name="Shah Z."/>
            <person name="Kiflezghi M."/>
            <person name="Wade K."/>
            <person name="Ball S.L."/>
            <person name="Bradley K.W."/>
            <person name="Asai D.J."/>
            <person name="Bowman C.A."/>
            <person name="Russell D.A."/>
            <person name="Pope W.H."/>
            <person name="Jacobs-Sera D."/>
            <person name="Hendrix R.W."/>
            <person name="Hatfull G.F."/>
        </authorList>
    </citation>
    <scope>NUCLEOTIDE SEQUENCE [LARGE SCALE GENOMIC DNA]</scope>
    <source>
        <strain evidence="2 3">DSM 27648</strain>
    </source>
</reference>
<dbReference type="STRING" id="1391654.AKJ09_03284"/>
<feature type="transmembrane region" description="Helical" evidence="1">
    <location>
        <begin position="167"/>
        <end position="190"/>
    </location>
</feature>
<feature type="transmembrane region" description="Helical" evidence="1">
    <location>
        <begin position="265"/>
        <end position="288"/>
    </location>
</feature>
<accession>A0A0K1PSV1</accession>
<organism evidence="2 3">
    <name type="scientific">Labilithrix luteola</name>
    <dbReference type="NCBI Taxonomy" id="1391654"/>
    <lineage>
        <taxon>Bacteria</taxon>
        <taxon>Pseudomonadati</taxon>
        <taxon>Myxococcota</taxon>
        <taxon>Polyangia</taxon>
        <taxon>Polyangiales</taxon>
        <taxon>Labilitrichaceae</taxon>
        <taxon>Labilithrix</taxon>
    </lineage>
</organism>
<dbReference type="AlphaFoldDB" id="A0A0K1PSV1"/>
<proteinExistence type="predicted"/>
<evidence type="ECO:0000313" key="2">
    <source>
        <dbReference type="EMBL" id="AKU96620.1"/>
    </source>
</evidence>
<dbReference type="KEGG" id="llu:AKJ09_03284"/>
<dbReference type="GO" id="GO:0140359">
    <property type="term" value="F:ABC-type transporter activity"/>
    <property type="evidence" value="ECO:0007669"/>
    <property type="project" value="InterPro"/>
</dbReference>
<feature type="transmembrane region" description="Helical" evidence="1">
    <location>
        <begin position="131"/>
        <end position="155"/>
    </location>
</feature>
<dbReference type="Proteomes" id="UP000064967">
    <property type="component" value="Chromosome"/>
</dbReference>